<keyword evidence="5 9" id="KW-0548">Nucleotidyltransferase</keyword>
<dbReference type="GO" id="GO:0004781">
    <property type="term" value="F:sulfate adenylyltransferase (ATP) activity"/>
    <property type="evidence" value="ECO:0007669"/>
    <property type="project" value="UniProtKB-UniRule"/>
</dbReference>
<feature type="active site" evidence="9">
    <location>
        <position position="199"/>
    </location>
</feature>
<dbReference type="NCBIfam" id="TIGR00455">
    <property type="entry name" value="apsK"/>
    <property type="match status" value="1"/>
</dbReference>
<comment type="caution">
    <text evidence="13">The sequence shown here is derived from an EMBL/GenBank/DDBJ whole genome shotgun (WGS) entry which is preliminary data.</text>
</comment>
<proteinExistence type="inferred from homology"/>
<feature type="domain" description="APS kinase" evidence="10">
    <location>
        <begin position="395"/>
        <end position="547"/>
    </location>
</feature>
<dbReference type="PANTHER" id="PTHR42700">
    <property type="entry name" value="SULFATE ADENYLYLTRANSFERASE"/>
    <property type="match status" value="1"/>
</dbReference>
<dbReference type="OrthoDB" id="468at2759"/>
<feature type="binding site" evidence="9">
    <location>
        <position position="199"/>
    </location>
    <ligand>
        <name>sulfate</name>
        <dbReference type="ChEBI" id="CHEBI:16189"/>
    </ligand>
</feature>
<dbReference type="Pfam" id="PF01747">
    <property type="entry name" value="ATP-sulfurylase"/>
    <property type="match status" value="1"/>
</dbReference>
<feature type="domain" description="Sulphate adenylyltransferase catalytic" evidence="11">
    <location>
        <begin position="174"/>
        <end position="387"/>
    </location>
</feature>
<evidence type="ECO:0000256" key="5">
    <source>
        <dbReference type="ARBA" id="ARBA00022695"/>
    </source>
</evidence>
<feature type="binding site" evidence="9">
    <location>
        <position position="197"/>
    </location>
    <ligand>
        <name>sulfate</name>
        <dbReference type="ChEBI" id="CHEBI:16189"/>
    </ligand>
</feature>
<keyword evidence="2 9" id="KW-0963">Cytoplasm</keyword>
<keyword evidence="7 9" id="KW-0067">ATP-binding</keyword>
<dbReference type="GO" id="GO:0009086">
    <property type="term" value="P:methionine biosynthetic process"/>
    <property type="evidence" value="ECO:0007669"/>
    <property type="project" value="UniProtKB-KW"/>
</dbReference>
<evidence type="ECO:0000259" key="10">
    <source>
        <dbReference type="Pfam" id="PF01583"/>
    </source>
</evidence>
<dbReference type="GO" id="GO:0005737">
    <property type="term" value="C:cytoplasm"/>
    <property type="evidence" value="ECO:0007669"/>
    <property type="project" value="UniProtKB-SubCell"/>
</dbReference>
<dbReference type="GO" id="GO:0005524">
    <property type="term" value="F:ATP binding"/>
    <property type="evidence" value="ECO:0007669"/>
    <property type="project" value="UniProtKB-KW"/>
</dbReference>
<dbReference type="InterPro" id="IPR002891">
    <property type="entry name" value="APS"/>
</dbReference>
<dbReference type="GO" id="GO:0019379">
    <property type="term" value="P:sulfate assimilation, phosphoadenylyl sulfate reduction by phosphoadenylyl-sulfate reductase (thioredoxin)"/>
    <property type="evidence" value="ECO:0007669"/>
    <property type="project" value="TreeGrafter"/>
</dbReference>
<dbReference type="Gene3D" id="3.40.50.300">
    <property type="entry name" value="P-loop containing nucleotide triphosphate hydrolases"/>
    <property type="match status" value="1"/>
</dbReference>
<dbReference type="GO" id="GO:0010134">
    <property type="term" value="P:sulfate assimilation via adenylyl sulfate reduction"/>
    <property type="evidence" value="ECO:0007669"/>
    <property type="project" value="TreeGrafter"/>
</dbReference>
<feature type="active site" evidence="9">
    <location>
        <position position="200"/>
    </location>
</feature>
<dbReference type="InterPro" id="IPR002650">
    <property type="entry name" value="Sulphate_adenylyltransferase"/>
</dbReference>
<evidence type="ECO:0000256" key="1">
    <source>
        <dbReference type="ARBA" id="ARBA00001823"/>
    </source>
</evidence>
<dbReference type="GO" id="GO:0070814">
    <property type="term" value="P:hydrogen sulfide biosynthetic process"/>
    <property type="evidence" value="ECO:0007669"/>
    <property type="project" value="UniProtKB-UniRule"/>
</dbReference>
<dbReference type="CDD" id="cd02027">
    <property type="entry name" value="APSK"/>
    <property type="match status" value="1"/>
</dbReference>
<feature type="domain" description="ATP-sulfurylase PUA-like" evidence="12">
    <location>
        <begin position="4"/>
        <end position="164"/>
    </location>
</feature>
<evidence type="ECO:0000313" key="13">
    <source>
        <dbReference type="EMBL" id="KAF2034474.1"/>
    </source>
</evidence>
<feature type="binding site" evidence="9">
    <location>
        <position position="515"/>
    </location>
    <ligand>
        <name>3'-phosphoadenylyl sulfate</name>
        <dbReference type="ChEBI" id="CHEBI:58339"/>
        <note>allosteric inhibitor</note>
    </ligand>
</feature>
<comment type="similarity">
    <text evidence="9">In the C-terminal section; belongs to the APS kinase family.</text>
</comment>
<name>A0A9P4HHP4_9PLEO</name>
<keyword evidence="3 9" id="KW-0021">Allosteric enzyme</keyword>
<accession>A0A9P4HHP4</accession>
<feature type="binding site" evidence="9">
    <location>
        <position position="295"/>
    </location>
    <ligand>
        <name>sulfate</name>
        <dbReference type="ChEBI" id="CHEBI:16189"/>
    </ligand>
</feature>
<keyword evidence="14" id="KW-1185">Reference proteome</keyword>
<dbReference type="FunFam" id="3.40.50.620:FF:000052">
    <property type="entry name" value="Sulfate adenylyltransferase"/>
    <property type="match status" value="1"/>
</dbReference>
<feature type="binding site" evidence="9">
    <location>
        <position position="333"/>
    </location>
    <ligand>
        <name>ATP</name>
        <dbReference type="ChEBI" id="CHEBI:30616"/>
    </ligand>
</feature>
<feature type="region of interest" description="N-terminal" evidence="9">
    <location>
        <begin position="1"/>
        <end position="169"/>
    </location>
</feature>
<dbReference type="HAMAP" id="MF_03106">
    <property type="entry name" value="Sulf_adenylyltr_euk"/>
    <property type="match status" value="1"/>
</dbReference>
<evidence type="ECO:0000256" key="6">
    <source>
        <dbReference type="ARBA" id="ARBA00022741"/>
    </source>
</evidence>
<dbReference type="Pfam" id="PF14306">
    <property type="entry name" value="PUA_2"/>
    <property type="match status" value="1"/>
</dbReference>
<evidence type="ECO:0000256" key="7">
    <source>
        <dbReference type="ARBA" id="ARBA00022840"/>
    </source>
</evidence>
<dbReference type="PANTHER" id="PTHR42700:SF1">
    <property type="entry name" value="SULFATE ADENYLYLTRANSFERASE"/>
    <property type="match status" value="1"/>
</dbReference>
<comment type="caution">
    <text evidence="9">Lacks conserved residue(s) required for the propagation of feature annotation.</text>
</comment>
<keyword evidence="9" id="KW-0028">Amino-acid biosynthesis</keyword>
<comment type="domain">
    <text evidence="9">The adenylyl-sulfate kinase (APS kinase) is non-functional. It is involved in allosteric regulation by PAPS. PAPS binding induces a large rotational rearrangement of domains lowering the substrate affinity of the enzyme.</text>
</comment>
<evidence type="ECO:0000256" key="8">
    <source>
        <dbReference type="ARBA" id="ARBA00062002"/>
    </source>
</evidence>
<dbReference type="GO" id="GO:0019344">
    <property type="term" value="P:cysteine biosynthetic process"/>
    <property type="evidence" value="ECO:0007669"/>
    <property type="project" value="UniProtKB-KW"/>
</dbReference>
<dbReference type="AlphaFoldDB" id="A0A9P4HHP4"/>
<comment type="catalytic activity">
    <reaction evidence="9">
        <text>sulfate + ATP + H(+) = adenosine 5'-phosphosulfate + diphosphate</text>
        <dbReference type="Rhea" id="RHEA:18133"/>
        <dbReference type="ChEBI" id="CHEBI:15378"/>
        <dbReference type="ChEBI" id="CHEBI:16189"/>
        <dbReference type="ChEBI" id="CHEBI:30616"/>
        <dbReference type="ChEBI" id="CHEBI:33019"/>
        <dbReference type="ChEBI" id="CHEBI:58243"/>
        <dbReference type="EC" id="2.7.7.4"/>
    </reaction>
</comment>
<dbReference type="SUPFAM" id="SSF52374">
    <property type="entry name" value="Nucleotidylyl transferase"/>
    <property type="match status" value="1"/>
</dbReference>
<comment type="activity regulation">
    <text evidence="9">Allosterically inhibited by 3'-phosphoadenosine 5'-phosphosulfate (PAPS).</text>
</comment>
<keyword evidence="6 9" id="KW-0547">Nucleotide-binding</keyword>
<evidence type="ECO:0000259" key="11">
    <source>
        <dbReference type="Pfam" id="PF01747"/>
    </source>
</evidence>
<dbReference type="CDD" id="cd00517">
    <property type="entry name" value="ATPS"/>
    <property type="match status" value="1"/>
</dbReference>
<feature type="site" description="Transition state stabilizer" evidence="9">
    <location>
        <position position="203"/>
    </location>
</feature>
<dbReference type="EC" id="2.7.7.4" evidence="9"/>
<comment type="pathway">
    <text evidence="9">Sulfur metabolism; hydrogen sulfide biosynthesis; sulfite from sulfate: step 1/3.</text>
</comment>
<dbReference type="EMBL" id="ML978161">
    <property type="protein sequence ID" value="KAF2034474.1"/>
    <property type="molecule type" value="Genomic_DNA"/>
</dbReference>
<reference evidence="13" key="1">
    <citation type="journal article" date="2020" name="Stud. Mycol.">
        <title>101 Dothideomycetes genomes: a test case for predicting lifestyles and emergence of pathogens.</title>
        <authorList>
            <person name="Haridas S."/>
            <person name="Albert R."/>
            <person name="Binder M."/>
            <person name="Bloem J."/>
            <person name="Labutti K."/>
            <person name="Salamov A."/>
            <person name="Andreopoulos B."/>
            <person name="Baker S."/>
            <person name="Barry K."/>
            <person name="Bills G."/>
            <person name="Bluhm B."/>
            <person name="Cannon C."/>
            <person name="Castanera R."/>
            <person name="Culley D."/>
            <person name="Daum C."/>
            <person name="Ezra D."/>
            <person name="Gonzalez J."/>
            <person name="Henrissat B."/>
            <person name="Kuo A."/>
            <person name="Liang C."/>
            <person name="Lipzen A."/>
            <person name="Lutzoni F."/>
            <person name="Magnuson J."/>
            <person name="Mondo S."/>
            <person name="Nolan M."/>
            <person name="Ohm R."/>
            <person name="Pangilinan J."/>
            <person name="Park H.-J."/>
            <person name="Ramirez L."/>
            <person name="Alfaro M."/>
            <person name="Sun H."/>
            <person name="Tritt A."/>
            <person name="Yoshinaga Y."/>
            <person name="Zwiers L.-H."/>
            <person name="Turgeon B."/>
            <person name="Goodwin S."/>
            <person name="Spatafora J."/>
            <person name="Crous P."/>
            <person name="Grigoriev I."/>
        </authorList>
    </citation>
    <scope>NUCLEOTIDE SEQUENCE</scope>
    <source>
        <strain evidence="13">CBS 110217</strain>
    </source>
</reference>
<dbReference type="Pfam" id="PF01583">
    <property type="entry name" value="APS_kinase"/>
    <property type="match status" value="1"/>
</dbReference>
<dbReference type="InterPro" id="IPR059117">
    <property type="entry name" value="APS_kinase_dom"/>
</dbReference>
<dbReference type="InterPro" id="IPR027535">
    <property type="entry name" value="Sulf_adenylyltr_euk"/>
</dbReference>
<feature type="binding site" evidence="9">
    <location>
        <begin position="291"/>
        <end position="294"/>
    </location>
    <ligand>
        <name>ATP</name>
        <dbReference type="ChEBI" id="CHEBI:30616"/>
    </ligand>
</feature>
<evidence type="ECO:0000256" key="4">
    <source>
        <dbReference type="ARBA" id="ARBA00022679"/>
    </source>
</evidence>
<feature type="binding site" evidence="9">
    <location>
        <begin position="434"/>
        <end position="437"/>
    </location>
    <ligand>
        <name>3'-phosphoadenylyl sulfate</name>
        <dbReference type="ChEBI" id="CHEBI:58339"/>
        <note>allosteric inhibitor</note>
    </ligand>
</feature>
<dbReference type="InterPro" id="IPR015947">
    <property type="entry name" value="PUA-like_sf"/>
</dbReference>
<dbReference type="FunFam" id="3.40.50.300:FF:000802">
    <property type="entry name" value="Sulfate adenylyltransferase"/>
    <property type="match status" value="1"/>
</dbReference>
<keyword evidence="4 9" id="KW-0808">Transferase</keyword>
<evidence type="ECO:0000256" key="3">
    <source>
        <dbReference type="ARBA" id="ARBA00022533"/>
    </source>
</evidence>
<feature type="binding site" evidence="9">
    <location>
        <begin position="197"/>
        <end position="200"/>
    </location>
    <ligand>
        <name>ATP</name>
        <dbReference type="ChEBI" id="CHEBI:30616"/>
    </ligand>
</feature>
<dbReference type="GO" id="GO:0004020">
    <property type="term" value="F:adenylylsulfate kinase activity"/>
    <property type="evidence" value="ECO:0007669"/>
    <property type="project" value="UniProtKB-EC"/>
</dbReference>
<comment type="subunit">
    <text evidence="8 9">Homohexamer. Dimer of trimers.</text>
</comment>
<evidence type="ECO:0000256" key="2">
    <source>
        <dbReference type="ARBA" id="ARBA00022490"/>
    </source>
</evidence>
<feature type="site" description="Transition state stabilizer" evidence="9">
    <location>
        <position position="206"/>
    </location>
</feature>
<dbReference type="NCBIfam" id="TIGR00339">
    <property type="entry name" value="sopT"/>
    <property type="match status" value="1"/>
</dbReference>
<sequence length="573" mass="63769">MANAPHGGVLKDLIARDAPRRQELYAEAEKLPAITLSDRQLCDLELILNGGFSPLEGFLNEKDYNGVVAENRLADGNLFSIPITLDVSKETIDEVGVKPGARIALRDFRDDRNLAIITVDDVYQPDKKKEAKEVFGGDEEHPAIKYLFNTAKDFYVGGKVEAIDRLEHYDYVGLRYTPAELRLHFDKLGWQKVVAFQTRNPMHRAHRELTVRAARARQANVLIHPVVGLTKPGDIDHFTRVRVYQALMPRYPNGMAVLALLPLAMRMGGPREAIWHAIIRKNHGATHFIVGRDHAGPGKNSKGVDFYGPYDAQTAVEKYRDELGIEVVPFQQMTYLPDTDEYKPKDEVEAGIKTLDISGTELRKRLRTGQEIPEWFSYPEVVRVLRESHPPRSQQGFTVFLTGYQNSGKDAIARALNVTLNQQGGRSVSLLLGETVRSELSSDLGFSRDDRDKNIARIAFVASELTKAGAAAIVAPIAPFAAARKAAKETVEKYGSFYLVHVATPLEHAEKTDKRGIYAKARAGEIKGFTGVDDPYEVPEKADLVVDVSKTNVRTAVHQIVLLLESQGLLTQL</sequence>
<feature type="site" description="Induces change in substrate recognition on ATP binding" evidence="9">
    <location>
        <position position="330"/>
    </location>
</feature>
<gene>
    <name evidence="9" type="primary">MET3</name>
    <name evidence="13" type="ORF">EK21DRAFT_85498</name>
</gene>
<evidence type="ECO:0000259" key="12">
    <source>
        <dbReference type="Pfam" id="PF14306"/>
    </source>
</evidence>
<comment type="function">
    <text evidence="9">Catalyzes the first intracellular reaction of sulfate assimilation, forming adenosine-5'-phosphosulfate (APS) from inorganic sulfate and ATP. Plays an important role in sulfate activation as a component of the biosynthesis pathway of sulfur-containing amino acids.</text>
</comment>
<comment type="subcellular location">
    <subcellularLocation>
        <location evidence="9">Cytoplasm</location>
    </subcellularLocation>
</comment>
<keyword evidence="9" id="KW-0198">Cysteine biosynthesis</keyword>
<evidence type="ECO:0000256" key="9">
    <source>
        <dbReference type="HAMAP-Rule" id="MF_03106"/>
    </source>
</evidence>
<feature type="active site" evidence="9">
    <location>
        <position position="198"/>
    </location>
</feature>
<dbReference type="SUPFAM" id="SSF52540">
    <property type="entry name" value="P-loop containing nucleoside triphosphate hydrolases"/>
    <property type="match status" value="1"/>
</dbReference>
<dbReference type="InterPro" id="IPR025980">
    <property type="entry name" value="ATP-Sase_PUA-like_dom"/>
</dbReference>
<organism evidence="13 14">
    <name type="scientific">Setomelanomma holmii</name>
    <dbReference type="NCBI Taxonomy" id="210430"/>
    <lineage>
        <taxon>Eukaryota</taxon>
        <taxon>Fungi</taxon>
        <taxon>Dikarya</taxon>
        <taxon>Ascomycota</taxon>
        <taxon>Pezizomycotina</taxon>
        <taxon>Dothideomycetes</taxon>
        <taxon>Pleosporomycetidae</taxon>
        <taxon>Pleosporales</taxon>
        <taxon>Pleosporineae</taxon>
        <taxon>Phaeosphaeriaceae</taxon>
        <taxon>Setomelanomma</taxon>
    </lineage>
</organism>
<comment type="catalytic activity">
    <reaction evidence="1">
        <text>adenosine 5'-phosphosulfate + ATP = 3'-phosphoadenylyl sulfate + ADP + H(+)</text>
        <dbReference type="Rhea" id="RHEA:24152"/>
        <dbReference type="ChEBI" id="CHEBI:15378"/>
        <dbReference type="ChEBI" id="CHEBI:30616"/>
        <dbReference type="ChEBI" id="CHEBI:58243"/>
        <dbReference type="ChEBI" id="CHEBI:58339"/>
        <dbReference type="ChEBI" id="CHEBI:456216"/>
        <dbReference type="EC" id="2.7.1.25"/>
    </reaction>
</comment>
<dbReference type="InterPro" id="IPR027417">
    <property type="entry name" value="P-loop_NTPase"/>
</dbReference>
<dbReference type="InterPro" id="IPR024951">
    <property type="entry name" value="Sulfurylase_cat_dom"/>
</dbReference>
<keyword evidence="9" id="KW-0486">Methionine biosynthesis</keyword>
<comment type="similarity">
    <text evidence="9">In the N-terminal section; belongs to the sulfate adenylyltransferase family.</text>
</comment>
<dbReference type="SUPFAM" id="SSF88697">
    <property type="entry name" value="PUA domain-like"/>
    <property type="match status" value="1"/>
</dbReference>
<dbReference type="Gene3D" id="3.10.400.10">
    <property type="entry name" value="Sulfate adenylyltransferase"/>
    <property type="match status" value="1"/>
</dbReference>
<dbReference type="InterPro" id="IPR014729">
    <property type="entry name" value="Rossmann-like_a/b/a_fold"/>
</dbReference>
<dbReference type="Gene3D" id="3.40.50.620">
    <property type="entry name" value="HUPs"/>
    <property type="match status" value="1"/>
</dbReference>
<protein>
    <recommendedName>
        <fullName evidence="9">Sulfate adenylyltransferase</fullName>
        <ecNumber evidence="9">2.7.7.4</ecNumber>
    </recommendedName>
    <alternativeName>
        <fullName evidence="9">ATP-sulfurylase</fullName>
    </alternativeName>
    <alternativeName>
        <fullName evidence="9">Sulfate adenylate transferase</fullName>
        <shortName evidence="9">SAT</shortName>
    </alternativeName>
</protein>
<dbReference type="Proteomes" id="UP000799777">
    <property type="component" value="Unassembled WGS sequence"/>
</dbReference>
<feature type="region of interest" description="Allosteric regulation domain; adenylyl-sulfate kinase-like" evidence="9">
    <location>
        <begin position="395"/>
        <end position="573"/>
    </location>
</feature>
<dbReference type="FunFam" id="3.10.400.10:FF:000003">
    <property type="entry name" value="Sulfate adenylyltransferase"/>
    <property type="match status" value="1"/>
</dbReference>
<dbReference type="NCBIfam" id="NF004040">
    <property type="entry name" value="PRK05537.1"/>
    <property type="match status" value="1"/>
</dbReference>
<evidence type="ECO:0000313" key="14">
    <source>
        <dbReference type="Proteomes" id="UP000799777"/>
    </source>
</evidence>
<dbReference type="InterPro" id="IPR050512">
    <property type="entry name" value="Sulf_AdTrans/APS_kinase"/>
</dbReference>